<dbReference type="CDD" id="cd12148">
    <property type="entry name" value="fungal_TF_MHR"/>
    <property type="match status" value="1"/>
</dbReference>
<evidence type="ECO:0000313" key="8">
    <source>
        <dbReference type="EMBL" id="KAF2140385.1"/>
    </source>
</evidence>
<organism evidence="8 9">
    <name type="scientific">Aplosporella prunicola CBS 121167</name>
    <dbReference type="NCBI Taxonomy" id="1176127"/>
    <lineage>
        <taxon>Eukaryota</taxon>
        <taxon>Fungi</taxon>
        <taxon>Dikarya</taxon>
        <taxon>Ascomycota</taxon>
        <taxon>Pezizomycotina</taxon>
        <taxon>Dothideomycetes</taxon>
        <taxon>Dothideomycetes incertae sedis</taxon>
        <taxon>Botryosphaeriales</taxon>
        <taxon>Aplosporellaceae</taxon>
        <taxon>Aplosporella</taxon>
    </lineage>
</organism>
<keyword evidence="3" id="KW-0805">Transcription regulation</keyword>
<dbReference type="Gene3D" id="4.10.240.10">
    <property type="entry name" value="Zn(2)-C6 fungal-type DNA-binding domain"/>
    <property type="match status" value="1"/>
</dbReference>
<keyword evidence="2" id="KW-0479">Metal-binding</keyword>
<comment type="subcellular location">
    <subcellularLocation>
        <location evidence="1">Nucleus</location>
    </subcellularLocation>
</comment>
<evidence type="ECO:0000256" key="6">
    <source>
        <dbReference type="SAM" id="MobiDB-lite"/>
    </source>
</evidence>
<dbReference type="PROSITE" id="PS00463">
    <property type="entry name" value="ZN2_CY6_FUNGAL_1"/>
    <property type="match status" value="1"/>
</dbReference>
<dbReference type="InterPro" id="IPR050815">
    <property type="entry name" value="TF_fung"/>
</dbReference>
<dbReference type="GeneID" id="54300803"/>
<dbReference type="GO" id="GO:0005634">
    <property type="term" value="C:nucleus"/>
    <property type="evidence" value="ECO:0007669"/>
    <property type="project" value="UniProtKB-SubCell"/>
</dbReference>
<dbReference type="EMBL" id="ML995490">
    <property type="protein sequence ID" value="KAF2140385.1"/>
    <property type="molecule type" value="Genomic_DNA"/>
</dbReference>
<dbReference type="AlphaFoldDB" id="A0A6A6BAW8"/>
<dbReference type="RefSeq" id="XP_033396098.1">
    <property type="nucleotide sequence ID" value="XM_033543306.1"/>
</dbReference>
<dbReference type="GO" id="GO:0008270">
    <property type="term" value="F:zinc ion binding"/>
    <property type="evidence" value="ECO:0007669"/>
    <property type="project" value="InterPro"/>
</dbReference>
<evidence type="ECO:0000256" key="5">
    <source>
        <dbReference type="ARBA" id="ARBA00023242"/>
    </source>
</evidence>
<dbReference type="PROSITE" id="PS50048">
    <property type="entry name" value="ZN2_CY6_FUNGAL_2"/>
    <property type="match status" value="1"/>
</dbReference>
<feature type="region of interest" description="Disordered" evidence="6">
    <location>
        <begin position="37"/>
        <end position="64"/>
    </location>
</feature>
<dbReference type="SUPFAM" id="SSF57701">
    <property type="entry name" value="Zn2/Cys6 DNA-binding domain"/>
    <property type="match status" value="1"/>
</dbReference>
<name>A0A6A6BAW8_9PEZI</name>
<dbReference type="PANTHER" id="PTHR47338:SF11">
    <property type="entry name" value="ZN(II)2CYS6 TRANSCRIPTION FACTOR (EUROFUNG)"/>
    <property type="match status" value="1"/>
</dbReference>
<evidence type="ECO:0000256" key="3">
    <source>
        <dbReference type="ARBA" id="ARBA00023015"/>
    </source>
</evidence>
<protein>
    <recommendedName>
        <fullName evidence="7">Zn(2)-C6 fungal-type domain-containing protein</fullName>
    </recommendedName>
</protein>
<evidence type="ECO:0000313" key="9">
    <source>
        <dbReference type="Proteomes" id="UP000799438"/>
    </source>
</evidence>
<feature type="region of interest" description="Disordered" evidence="6">
    <location>
        <begin position="234"/>
        <end position="314"/>
    </location>
</feature>
<dbReference type="Pfam" id="PF04082">
    <property type="entry name" value="Fungal_trans"/>
    <property type="match status" value="1"/>
</dbReference>
<evidence type="ECO:0000256" key="1">
    <source>
        <dbReference type="ARBA" id="ARBA00004123"/>
    </source>
</evidence>
<feature type="domain" description="Zn(2)-C6 fungal-type" evidence="7">
    <location>
        <begin position="202"/>
        <end position="230"/>
    </location>
</feature>
<evidence type="ECO:0000256" key="4">
    <source>
        <dbReference type="ARBA" id="ARBA00023163"/>
    </source>
</evidence>
<gene>
    <name evidence="8" type="ORF">K452DRAFT_310127</name>
</gene>
<keyword evidence="5" id="KW-0539">Nucleus</keyword>
<dbReference type="InterPro" id="IPR036864">
    <property type="entry name" value="Zn2-C6_fun-type_DNA-bd_sf"/>
</dbReference>
<reference evidence="8" key="1">
    <citation type="journal article" date="2020" name="Stud. Mycol.">
        <title>101 Dothideomycetes genomes: a test case for predicting lifestyles and emergence of pathogens.</title>
        <authorList>
            <person name="Haridas S."/>
            <person name="Albert R."/>
            <person name="Binder M."/>
            <person name="Bloem J."/>
            <person name="Labutti K."/>
            <person name="Salamov A."/>
            <person name="Andreopoulos B."/>
            <person name="Baker S."/>
            <person name="Barry K."/>
            <person name="Bills G."/>
            <person name="Bluhm B."/>
            <person name="Cannon C."/>
            <person name="Castanera R."/>
            <person name="Culley D."/>
            <person name="Daum C."/>
            <person name="Ezra D."/>
            <person name="Gonzalez J."/>
            <person name="Henrissat B."/>
            <person name="Kuo A."/>
            <person name="Liang C."/>
            <person name="Lipzen A."/>
            <person name="Lutzoni F."/>
            <person name="Magnuson J."/>
            <person name="Mondo S."/>
            <person name="Nolan M."/>
            <person name="Ohm R."/>
            <person name="Pangilinan J."/>
            <person name="Park H.-J."/>
            <person name="Ramirez L."/>
            <person name="Alfaro M."/>
            <person name="Sun H."/>
            <person name="Tritt A."/>
            <person name="Yoshinaga Y."/>
            <person name="Zwiers L.-H."/>
            <person name="Turgeon B."/>
            <person name="Goodwin S."/>
            <person name="Spatafora J."/>
            <person name="Crous P."/>
            <person name="Grigoriev I."/>
        </authorList>
    </citation>
    <scope>NUCLEOTIDE SEQUENCE</scope>
    <source>
        <strain evidence="8">CBS 121167</strain>
    </source>
</reference>
<dbReference type="PANTHER" id="PTHR47338">
    <property type="entry name" value="ZN(II)2CYS6 TRANSCRIPTION FACTOR (EUROFUNG)-RELATED"/>
    <property type="match status" value="1"/>
</dbReference>
<feature type="region of interest" description="Disordered" evidence="6">
    <location>
        <begin position="98"/>
        <end position="144"/>
    </location>
</feature>
<dbReference type="SMART" id="SM00066">
    <property type="entry name" value="GAL4"/>
    <property type="match status" value="1"/>
</dbReference>
<dbReference type="InterPro" id="IPR007219">
    <property type="entry name" value="XnlR_reg_dom"/>
</dbReference>
<dbReference type="OrthoDB" id="5426798at2759"/>
<keyword evidence="9" id="KW-1185">Reference proteome</keyword>
<sequence>MLPIGRTPGDLSPPHQMSTQARVLPSLRTVLNSPLLDASPALPRAQPTRLPSLNNFDQKTHGYSAYDESRPSMAVASSMPAPAYPAYIAAPTPAPVPHASNGIQYGPPRPASSSSGTVSSDHHSPGAPGAAEANARRHGPDMSKASLQNASRYVGQQEVPGEGWCYVYDDGSYCKTTVDGEPVNPSWGLTKAGKPRKRLAQACLTCREKKIKCEPGYPTCAQCARARRNCRGGMSMHKPSPDAQRASTSEATAAPGKQRVEGLLTADAPRRPPASVSPSPDTLECVSNALRTETARKRQRRASSSNEGPGMLDAAAASGAGNLAAAPGPTVPPYVLNVDPYEVDPAHTRRLLDLYFTYINSTTYTVFPRDAFMRWATNERPKSTEDHLLLYAIMCMGNVFSTDARQDFVEPVLVNIVTSGLEERIGWFTLQVCLSQLLLALYHFARGKNGKAYAWCGLGLRALSALRYNTEKGVTWLADEEDPEFGFNPETLVECRRRIFWAGFLMDRFNGHAGGTLFMIGLEEIFVRLPCTNAAYEAGEPVEAPLLRDAGPDADPASPAWQNVGIMGQLAQVSAIWGDVWAFTTRTASSCAPLDIGAYEAFHARTTARLHHWRAALPPHLVFTTRNLDSAIAAGVGPAGSLVSLHAHFHATLIRLNRHAPHAHLPPHLLSRNIAHAVRAARDLLALAAPLAPAARVARLGPDVAMPPRFAFSTPFPGYAVMLATDVLAAVGPGPGMGLGTGTAALADVLGALEAGLALVDEIARFWASGRQQRRGVKARLRLLEEGVLGQGGGGGMGVPRGVGGLRWWRVDAAAVGASGAGASDGFGFGMGAGKHQHHHQNQTQSQNQAQWWWRVKTPLEGAFERADDVVYGASDGAVARGVLEAGGLGLGLV</sequence>
<dbReference type="Pfam" id="PF00172">
    <property type="entry name" value="Zn_clus"/>
    <property type="match status" value="1"/>
</dbReference>
<dbReference type="GO" id="GO:0006351">
    <property type="term" value="P:DNA-templated transcription"/>
    <property type="evidence" value="ECO:0007669"/>
    <property type="project" value="InterPro"/>
</dbReference>
<dbReference type="Proteomes" id="UP000799438">
    <property type="component" value="Unassembled WGS sequence"/>
</dbReference>
<dbReference type="GO" id="GO:0003677">
    <property type="term" value="F:DNA binding"/>
    <property type="evidence" value="ECO:0007669"/>
    <property type="project" value="InterPro"/>
</dbReference>
<evidence type="ECO:0000259" key="7">
    <source>
        <dbReference type="PROSITE" id="PS50048"/>
    </source>
</evidence>
<dbReference type="GO" id="GO:0000981">
    <property type="term" value="F:DNA-binding transcription factor activity, RNA polymerase II-specific"/>
    <property type="evidence" value="ECO:0007669"/>
    <property type="project" value="InterPro"/>
</dbReference>
<proteinExistence type="predicted"/>
<keyword evidence="4" id="KW-0804">Transcription</keyword>
<dbReference type="InterPro" id="IPR001138">
    <property type="entry name" value="Zn2Cys6_DnaBD"/>
</dbReference>
<evidence type="ECO:0000256" key="2">
    <source>
        <dbReference type="ARBA" id="ARBA00022723"/>
    </source>
</evidence>
<dbReference type="CDD" id="cd00067">
    <property type="entry name" value="GAL4"/>
    <property type="match status" value="1"/>
</dbReference>
<accession>A0A6A6BAW8</accession>